<dbReference type="Gene3D" id="3.30.420.10">
    <property type="entry name" value="Ribonuclease H-like superfamily/Ribonuclease H"/>
    <property type="match status" value="1"/>
</dbReference>
<dbReference type="OrthoDB" id="6273764at2759"/>
<gene>
    <name evidence="1" type="ORF">EgrG_000994700</name>
</gene>
<dbReference type="AlphaFoldDB" id="A0A068WBY8"/>
<reference evidence="1 2" key="1">
    <citation type="journal article" date="2013" name="Nature">
        <title>The genomes of four tapeworm species reveal adaptations to parasitism.</title>
        <authorList>
            <person name="Tsai I.J."/>
            <person name="Zarowiecki M."/>
            <person name="Holroyd N."/>
            <person name="Garciarrubio A."/>
            <person name="Sanchez-Flores A."/>
            <person name="Brooks K.L."/>
            <person name="Tracey A."/>
            <person name="Bobes R.J."/>
            <person name="Fragoso G."/>
            <person name="Sciutto E."/>
            <person name="Aslett M."/>
            <person name="Beasley H."/>
            <person name="Bennett H.M."/>
            <person name="Cai J."/>
            <person name="Camicia F."/>
            <person name="Clark R."/>
            <person name="Cucher M."/>
            <person name="De Silva N."/>
            <person name="Day T.A."/>
            <person name="Deplazes P."/>
            <person name="Estrada K."/>
            <person name="Fernandez C."/>
            <person name="Holland P.W."/>
            <person name="Hou J."/>
            <person name="Hu S."/>
            <person name="Huckvale T."/>
            <person name="Hung S.S."/>
            <person name="Kamenetzky L."/>
            <person name="Keane J.A."/>
            <person name="Kiss F."/>
            <person name="Koziol U."/>
            <person name="Lambert O."/>
            <person name="Liu K."/>
            <person name="Luo X."/>
            <person name="Luo Y."/>
            <person name="Macchiaroli N."/>
            <person name="Nichol S."/>
            <person name="Paps J."/>
            <person name="Parkinson J."/>
            <person name="Pouchkina-Stantcheva N."/>
            <person name="Riddiford N."/>
            <person name="Rosenzvit M."/>
            <person name="Salinas G."/>
            <person name="Wasmuth J.D."/>
            <person name="Zamanian M."/>
            <person name="Zheng Y."/>
            <person name="Cai X."/>
            <person name="Soberon X."/>
            <person name="Olson P.D."/>
            <person name="Laclette J.P."/>
            <person name="Brehm K."/>
            <person name="Berriman M."/>
            <person name="Garciarrubio A."/>
            <person name="Bobes R.J."/>
            <person name="Fragoso G."/>
            <person name="Sanchez-Flores A."/>
            <person name="Estrada K."/>
            <person name="Cevallos M.A."/>
            <person name="Morett E."/>
            <person name="Gonzalez V."/>
            <person name="Portillo T."/>
            <person name="Ochoa-Leyva A."/>
            <person name="Jose M.V."/>
            <person name="Sciutto E."/>
            <person name="Landa A."/>
            <person name="Jimenez L."/>
            <person name="Valdes V."/>
            <person name="Carrero J.C."/>
            <person name="Larralde C."/>
            <person name="Morales-Montor J."/>
            <person name="Limon-Lason J."/>
            <person name="Soberon X."/>
            <person name="Laclette J.P."/>
        </authorList>
    </citation>
    <scope>NUCLEOTIDE SEQUENCE [LARGE SCALE GENOMIC DNA]</scope>
</reference>
<evidence type="ECO:0000313" key="3">
    <source>
        <dbReference type="WBParaSite" id="EgrG_000994700"/>
    </source>
</evidence>
<protein>
    <submittedName>
        <fullName evidence="1 3">KRAB A domain containing protein</fullName>
    </submittedName>
</protein>
<dbReference type="EMBL" id="LK028577">
    <property type="protein sequence ID" value="CDS17211.1"/>
    <property type="molecule type" value="Genomic_DNA"/>
</dbReference>
<dbReference type="GO" id="GO:0003676">
    <property type="term" value="F:nucleic acid binding"/>
    <property type="evidence" value="ECO:0007669"/>
    <property type="project" value="InterPro"/>
</dbReference>
<evidence type="ECO:0000313" key="1">
    <source>
        <dbReference type="EMBL" id="CDS17211.1"/>
    </source>
</evidence>
<accession>A0A068WBY8</accession>
<reference evidence="3" key="3">
    <citation type="submission" date="2020-10" db="UniProtKB">
        <authorList>
            <consortium name="WormBaseParasite"/>
        </authorList>
    </citation>
    <scope>IDENTIFICATION</scope>
</reference>
<name>A0A068WBY8_ECHGR</name>
<proteinExistence type="predicted"/>
<dbReference type="WBParaSite" id="EgrG_000994700">
    <property type="protein sequence ID" value="EgrG_000994700"/>
    <property type="gene ID" value="EgrG_000994700"/>
</dbReference>
<evidence type="ECO:0000313" key="2">
    <source>
        <dbReference type="Proteomes" id="UP000492820"/>
    </source>
</evidence>
<dbReference type="InterPro" id="IPR036397">
    <property type="entry name" value="RNaseH_sf"/>
</dbReference>
<organism evidence="1">
    <name type="scientific">Echinococcus granulosus</name>
    <name type="common">Hydatid tapeworm</name>
    <dbReference type="NCBI Taxonomy" id="6210"/>
    <lineage>
        <taxon>Eukaryota</taxon>
        <taxon>Metazoa</taxon>
        <taxon>Spiralia</taxon>
        <taxon>Lophotrochozoa</taxon>
        <taxon>Platyhelminthes</taxon>
        <taxon>Cestoda</taxon>
        <taxon>Eucestoda</taxon>
        <taxon>Cyclophyllidea</taxon>
        <taxon>Taeniidae</taxon>
        <taxon>Echinococcus</taxon>
        <taxon>Echinococcus granulosus group</taxon>
    </lineage>
</organism>
<reference evidence="1" key="2">
    <citation type="submission" date="2014-06" db="EMBL/GenBank/DDBJ databases">
        <authorList>
            <person name="Aslett M."/>
        </authorList>
    </citation>
    <scope>NUCLEOTIDE SEQUENCE</scope>
</reference>
<dbReference type="Proteomes" id="UP000492820">
    <property type="component" value="Unassembled WGS sequence"/>
</dbReference>
<sequence length="110" mass="13335">MLFRTINLIKYCRTRVILNKRFLFTRKYTMHHYYYEFLSEEMVAIAIMEPLPPIKRENRYILVVVDNFEKAAEAERAKTQDAEEIVSVFFTHWICQQQISEMAHNNQKNK</sequence>